<comment type="subcellular location">
    <subcellularLocation>
        <location evidence="1">Membrane</location>
        <topology evidence="1">Multi-pass membrane protein</topology>
    </subcellularLocation>
</comment>
<evidence type="ECO:0000256" key="6">
    <source>
        <dbReference type="ARBA" id="ARBA00022692"/>
    </source>
</evidence>
<feature type="domain" description="EF-hand" evidence="16">
    <location>
        <begin position="513"/>
        <end position="548"/>
    </location>
</feature>
<keyword evidence="18" id="KW-1185">Reference proteome</keyword>
<feature type="transmembrane region" description="Helical" evidence="15">
    <location>
        <begin position="350"/>
        <end position="373"/>
    </location>
</feature>
<feature type="compositionally biased region" description="Polar residues" evidence="14">
    <location>
        <begin position="103"/>
        <end position="112"/>
    </location>
</feature>
<dbReference type="PROSITE" id="PS50222">
    <property type="entry name" value="EF_HAND_2"/>
    <property type="match status" value="1"/>
</dbReference>
<evidence type="ECO:0000259" key="16">
    <source>
        <dbReference type="PROSITE" id="PS50222"/>
    </source>
</evidence>
<feature type="region of interest" description="Disordered" evidence="14">
    <location>
        <begin position="690"/>
        <end position="735"/>
    </location>
</feature>
<reference evidence="17" key="1">
    <citation type="submission" date="2023-10" db="EMBL/GenBank/DDBJ databases">
        <authorList>
            <person name="Chen Y."/>
            <person name="Shah S."/>
            <person name="Dougan E. K."/>
            <person name="Thang M."/>
            <person name="Chan C."/>
        </authorList>
    </citation>
    <scope>NUCLEOTIDE SEQUENCE [LARGE SCALE GENOMIC DNA]</scope>
</reference>
<proteinExistence type="predicted"/>
<accession>A0ABN9U935</accession>
<keyword evidence="4" id="KW-0109">Calcium transport</keyword>
<keyword evidence="2" id="KW-0813">Transport</keyword>
<dbReference type="InterPro" id="IPR011992">
    <property type="entry name" value="EF-hand-dom_pair"/>
</dbReference>
<name>A0ABN9U935_9DINO</name>
<evidence type="ECO:0000256" key="15">
    <source>
        <dbReference type="SAM" id="Phobius"/>
    </source>
</evidence>
<evidence type="ECO:0000256" key="13">
    <source>
        <dbReference type="ARBA" id="ARBA00023303"/>
    </source>
</evidence>
<evidence type="ECO:0000256" key="9">
    <source>
        <dbReference type="ARBA" id="ARBA00022989"/>
    </source>
</evidence>
<feature type="compositionally biased region" description="Basic and acidic residues" evidence="14">
    <location>
        <begin position="699"/>
        <end position="711"/>
    </location>
</feature>
<keyword evidence="9 15" id="KW-1133">Transmembrane helix</keyword>
<feature type="transmembrane region" description="Helical" evidence="15">
    <location>
        <begin position="246"/>
        <end position="267"/>
    </location>
</feature>
<keyword evidence="7" id="KW-0106">Calcium</keyword>
<evidence type="ECO:0000256" key="8">
    <source>
        <dbReference type="ARBA" id="ARBA00022882"/>
    </source>
</evidence>
<keyword evidence="10" id="KW-0406">Ion transport</keyword>
<feature type="transmembrane region" description="Helical" evidence="15">
    <location>
        <begin position="212"/>
        <end position="234"/>
    </location>
</feature>
<dbReference type="SUPFAM" id="SSF81324">
    <property type="entry name" value="Voltage-gated potassium channels"/>
    <property type="match status" value="1"/>
</dbReference>
<evidence type="ECO:0000256" key="2">
    <source>
        <dbReference type="ARBA" id="ARBA00022448"/>
    </source>
</evidence>
<dbReference type="SUPFAM" id="SSF47473">
    <property type="entry name" value="EF-hand"/>
    <property type="match status" value="1"/>
</dbReference>
<evidence type="ECO:0000256" key="10">
    <source>
        <dbReference type="ARBA" id="ARBA00023065"/>
    </source>
</evidence>
<keyword evidence="13" id="KW-0407">Ion channel</keyword>
<feature type="transmembrane region" description="Helical" evidence="15">
    <location>
        <begin position="393"/>
        <end position="418"/>
    </location>
</feature>
<feature type="region of interest" description="Disordered" evidence="14">
    <location>
        <begin position="607"/>
        <end position="642"/>
    </location>
</feature>
<dbReference type="Proteomes" id="UP001189429">
    <property type="component" value="Unassembled WGS sequence"/>
</dbReference>
<protein>
    <recommendedName>
        <fullName evidence="16">EF-hand domain-containing protein</fullName>
    </recommendedName>
</protein>
<feature type="compositionally biased region" description="Polar residues" evidence="14">
    <location>
        <begin position="129"/>
        <end position="148"/>
    </location>
</feature>
<sequence length="860" mass="93758">MPGTMSRPAAQEAGPSPWPGHPRAAGDADPGPAGHAEDDAELRGQIGDLWRQEQKMRRELREMQQGQQAILQVLQDLRSAGDGSSHAELQARPGLWHTVQSNATSHATSGSPRTFMVKSPAKGKVPLRSDSSSSMTGTDARGNANSAQQDAIARRDLYRAGRNLKDNAMRTLETSWDFRASANSSLHGSSLRSKIGVRGLSRFCRRISHSKFFDAFVGVIIFSNSLCIGISLQWELDGRDISTLEAVENVFLAFYVVEVGILLAAWGRHCFHNAWFIFDFFLVSVGVFSEWMLPSLLALMDSGDELGFLEQVLVVRSLRLLRLVRALRAMELFKDMWKLVRGMIGSARTVTSACLLIFGSLYLFGCIGVQLMAEDEVLQGDPRTAQLMELHFSSLPMAILTLVQFANYDSIASIYVPIIKVRPVLCVYFITVILVVPVCLMNLVTALIVDHAIGCAKTDADMAALAVRRRLRDLKPQINQVFKALDQSGDGHIQFSEIDFDTISIPDDLRDIIQPALLSDLFEFLDVDDSGELDEQEFENGVCHLALSSGMQGVSIESTQMIQMLRQQISCIQDLQERVCFLHERGMLACLQEMGWPEVGSRCSRTRVSRRAPDNNVDAGGGGSNGALGTPEGGVHGSTAAPTPRLHEAWTKEMSLDSDFSNDEPMAASQLECWAHGCCTAPRAWRDPVTPAAASGAGRRREALSPREARCPRGSGSRRSVPRGGRRSGGERGTPSALLRLVPSLLPEVGRVPPQEGCAEIAGGWPGGDCYTCFCSAIWGTCLPLFLSSSRARPYARGHAPPNPLPRLCFVLVSLHCVASEASGRQNLRDCFVSGLPFVSGQRLRWKVAAESLGPRAGAG</sequence>
<evidence type="ECO:0000313" key="18">
    <source>
        <dbReference type="Proteomes" id="UP001189429"/>
    </source>
</evidence>
<dbReference type="InterPro" id="IPR050599">
    <property type="entry name" value="VDCC_alpha-1_subunit"/>
</dbReference>
<feature type="region of interest" description="Disordered" evidence="14">
    <location>
        <begin position="103"/>
        <end position="148"/>
    </location>
</feature>
<evidence type="ECO:0000256" key="14">
    <source>
        <dbReference type="SAM" id="MobiDB-lite"/>
    </source>
</evidence>
<keyword evidence="3" id="KW-0597">Phosphoprotein</keyword>
<keyword evidence="8" id="KW-0851">Voltage-gated channel</keyword>
<organism evidence="17 18">
    <name type="scientific">Prorocentrum cordatum</name>
    <dbReference type="NCBI Taxonomy" id="2364126"/>
    <lineage>
        <taxon>Eukaryota</taxon>
        <taxon>Sar</taxon>
        <taxon>Alveolata</taxon>
        <taxon>Dinophyceae</taxon>
        <taxon>Prorocentrales</taxon>
        <taxon>Prorocentraceae</taxon>
        <taxon>Prorocentrum</taxon>
    </lineage>
</organism>
<dbReference type="InterPro" id="IPR002048">
    <property type="entry name" value="EF_hand_dom"/>
</dbReference>
<dbReference type="PROSITE" id="PS00018">
    <property type="entry name" value="EF_HAND_1"/>
    <property type="match status" value="2"/>
</dbReference>
<feature type="compositionally biased region" description="Gly residues" evidence="14">
    <location>
        <begin position="619"/>
        <end position="636"/>
    </location>
</feature>
<dbReference type="InterPro" id="IPR005821">
    <property type="entry name" value="Ion_trans_dom"/>
</dbReference>
<evidence type="ECO:0000256" key="7">
    <source>
        <dbReference type="ARBA" id="ARBA00022837"/>
    </source>
</evidence>
<feature type="region of interest" description="Disordered" evidence="14">
    <location>
        <begin position="1"/>
        <end position="49"/>
    </location>
</feature>
<evidence type="ECO:0000256" key="1">
    <source>
        <dbReference type="ARBA" id="ARBA00004141"/>
    </source>
</evidence>
<evidence type="ECO:0000256" key="12">
    <source>
        <dbReference type="ARBA" id="ARBA00023180"/>
    </source>
</evidence>
<dbReference type="PANTHER" id="PTHR45628:SF7">
    <property type="entry name" value="VOLTAGE-DEPENDENT CALCIUM CHANNEL TYPE A SUBUNIT ALPHA-1"/>
    <property type="match status" value="1"/>
</dbReference>
<dbReference type="Gene3D" id="1.10.287.70">
    <property type="match status" value="1"/>
</dbReference>
<dbReference type="PANTHER" id="PTHR45628">
    <property type="entry name" value="VOLTAGE-DEPENDENT CALCIUM CHANNEL TYPE A SUBUNIT ALPHA-1"/>
    <property type="match status" value="1"/>
</dbReference>
<keyword evidence="12" id="KW-0325">Glycoprotein</keyword>
<feature type="transmembrane region" description="Helical" evidence="15">
    <location>
        <begin position="425"/>
        <end position="449"/>
    </location>
</feature>
<dbReference type="EMBL" id="CAUYUJ010015505">
    <property type="protein sequence ID" value="CAK0854911.1"/>
    <property type="molecule type" value="Genomic_DNA"/>
</dbReference>
<dbReference type="Gene3D" id="1.20.120.350">
    <property type="entry name" value="Voltage-gated potassium channels. Chain C"/>
    <property type="match status" value="1"/>
</dbReference>
<keyword evidence="6 15" id="KW-0812">Transmembrane</keyword>
<evidence type="ECO:0000256" key="5">
    <source>
        <dbReference type="ARBA" id="ARBA00022673"/>
    </source>
</evidence>
<dbReference type="InterPro" id="IPR018247">
    <property type="entry name" value="EF_Hand_1_Ca_BS"/>
</dbReference>
<dbReference type="InterPro" id="IPR027359">
    <property type="entry name" value="Volt_channel_dom_sf"/>
</dbReference>
<keyword evidence="5" id="KW-0107">Calcium channel</keyword>
<keyword evidence="11 15" id="KW-0472">Membrane</keyword>
<evidence type="ECO:0000256" key="4">
    <source>
        <dbReference type="ARBA" id="ARBA00022568"/>
    </source>
</evidence>
<comment type="caution">
    <text evidence="17">The sequence shown here is derived from an EMBL/GenBank/DDBJ whole genome shotgun (WGS) entry which is preliminary data.</text>
</comment>
<evidence type="ECO:0000313" key="17">
    <source>
        <dbReference type="EMBL" id="CAK0854911.1"/>
    </source>
</evidence>
<dbReference type="Gene3D" id="1.10.238.10">
    <property type="entry name" value="EF-hand"/>
    <property type="match status" value="1"/>
</dbReference>
<evidence type="ECO:0000256" key="11">
    <source>
        <dbReference type="ARBA" id="ARBA00023136"/>
    </source>
</evidence>
<gene>
    <name evidence="17" type="ORF">PCOR1329_LOCUS45807</name>
</gene>
<dbReference type="Pfam" id="PF00520">
    <property type="entry name" value="Ion_trans"/>
    <property type="match status" value="1"/>
</dbReference>
<feature type="compositionally biased region" description="Low complexity" evidence="14">
    <location>
        <begin position="21"/>
        <end position="34"/>
    </location>
</feature>
<evidence type="ECO:0000256" key="3">
    <source>
        <dbReference type="ARBA" id="ARBA00022553"/>
    </source>
</evidence>